<dbReference type="EMBL" id="BMDX01000006">
    <property type="protein sequence ID" value="GGA74907.1"/>
    <property type="molecule type" value="Genomic_DNA"/>
</dbReference>
<evidence type="ECO:0000256" key="6">
    <source>
        <dbReference type="SAM" id="Coils"/>
    </source>
</evidence>
<feature type="transmembrane region" description="Helical" evidence="7">
    <location>
        <begin position="219"/>
        <end position="239"/>
    </location>
</feature>
<evidence type="ECO:0000256" key="4">
    <source>
        <dbReference type="ARBA" id="ARBA00022989"/>
    </source>
</evidence>
<comment type="caution">
    <text evidence="8">The sequence shown here is derived from an EMBL/GenBank/DDBJ whole genome shotgun (WGS) entry which is preliminary data.</text>
</comment>
<dbReference type="NCBIfam" id="TIGR00704">
    <property type="entry name" value="NaPi_cotrn_rel"/>
    <property type="match status" value="1"/>
</dbReference>
<evidence type="ECO:0000256" key="1">
    <source>
        <dbReference type="ARBA" id="ARBA00004651"/>
    </source>
</evidence>
<organism evidence="8 9">
    <name type="scientific">Neiella marina</name>
    <dbReference type="NCBI Taxonomy" id="508461"/>
    <lineage>
        <taxon>Bacteria</taxon>
        <taxon>Pseudomonadati</taxon>
        <taxon>Pseudomonadota</taxon>
        <taxon>Gammaproteobacteria</taxon>
        <taxon>Alteromonadales</taxon>
        <taxon>Echinimonadaceae</taxon>
        <taxon>Neiella</taxon>
    </lineage>
</organism>
<keyword evidence="3 7" id="KW-0812">Transmembrane</keyword>
<feature type="transmembrane region" description="Helical" evidence="7">
    <location>
        <begin position="12"/>
        <end position="29"/>
    </location>
</feature>
<keyword evidence="5 7" id="KW-0472">Membrane</keyword>
<dbReference type="Proteomes" id="UP000619743">
    <property type="component" value="Unassembled WGS sequence"/>
</dbReference>
<feature type="transmembrane region" description="Helical" evidence="7">
    <location>
        <begin position="77"/>
        <end position="100"/>
    </location>
</feature>
<dbReference type="GO" id="GO:0005436">
    <property type="term" value="F:sodium:phosphate symporter activity"/>
    <property type="evidence" value="ECO:0007669"/>
    <property type="project" value="InterPro"/>
</dbReference>
<dbReference type="Pfam" id="PF02690">
    <property type="entry name" value="Na_Pi_cotrans"/>
    <property type="match status" value="2"/>
</dbReference>
<dbReference type="PANTHER" id="PTHR10010:SF46">
    <property type="entry name" value="SODIUM-DEPENDENT PHOSPHATE TRANSPORT PROTEIN 2B"/>
    <property type="match status" value="1"/>
</dbReference>
<proteinExistence type="predicted"/>
<protein>
    <submittedName>
        <fullName evidence="8">Na/Pi cotransporter</fullName>
    </submittedName>
</protein>
<comment type="subcellular location">
    <subcellularLocation>
        <location evidence="1">Cell membrane</location>
        <topology evidence="1">Multi-pass membrane protein</topology>
    </subcellularLocation>
</comment>
<accession>A0A8J2XP94</accession>
<dbReference type="NCBIfam" id="NF037997">
    <property type="entry name" value="Na_Pi_symport"/>
    <property type="match status" value="1"/>
</dbReference>
<keyword evidence="2" id="KW-1003">Cell membrane</keyword>
<feature type="transmembrane region" description="Helical" evidence="7">
    <location>
        <begin position="245"/>
        <end position="270"/>
    </location>
</feature>
<evidence type="ECO:0000313" key="9">
    <source>
        <dbReference type="Proteomes" id="UP000619743"/>
    </source>
</evidence>
<dbReference type="AlphaFoldDB" id="A0A8J2XP94"/>
<sequence length="574" mass="62643">MLAANTDELSYGPMLIGLFGGLALFLYGLDKMSAALKRAAGDRMRTLLAKLTTNRVMATLTGTGITAIIQSSSVTTVLLVSFISAGLMSLTQAVGVIMGANIGTTVTAQIVAFKVTKTAMVMVAVGFLVQFTANNEKIRHYGNMLFGLGLIFLGMNMMGDAMAPLRSYEPFINTMAHMDNVFIAISLAAAFTALVQSSSATTGIVIVMAGQGLIPLETGIALAMGANIGTCITAVLAAIGKPREAVQAAAVHVAFNVIGVLIWIPLIALLSDISVAISPAHSNLEGVARSAAEIPRQIANANTLFNVFNTIVMLPFAGVFVWFARKVVPHQLKGENKTIRTKYLAEELLQTPDLALTQAHLELGRIGRRVCNMVNMLPPLSCSTLDAARKQALREQLQKIEDIEEEVDRLHGKILAYLGRLRLEPLSDAQSAHQIQLISITDQLESIADLVVDTMLPLAYNALNHDLVISPIMRNTLDQAQERVNDALLDCVNAVRRNDRDLATRVLRAKRELNSLLETVLEHQAQRLSDQDGKRLQLFHLEMEWIDALKRIYTLSKRIAKLHLRKRDIRQVKL</sequence>
<keyword evidence="9" id="KW-1185">Reference proteome</keyword>
<evidence type="ECO:0000256" key="5">
    <source>
        <dbReference type="ARBA" id="ARBA00023136"/>
    </source>
</evidence>
<feature type="transmembrane region" description="Helical" evidence="7">
    <location>
        <begin position="141"/>
        <end position="161"/>
    </location>
</feature>
<gene>
    <name evidence="8" type="ORF">GCM10011369_15950</name>
</gene>
<evidence type="ECO:0000256" key="2">
    <source>
        <dbReference type="ARBA" id="ARBA00022475"/>
    </source>
</evidence>
<evidence type="ECO:0000256" key="3">
    <source>
        <dbReference type="ARBA" id="ARBA00022692"/>
    </source>
</evidence>
<dbReference type="InterPro" id="IPR038078">
    <property type="entry name" value="PhoU-like_sf"/>
</dbReference>
<dbReference type="GO" id="GO:0044341">
    <property type="term" value="P:sodium-dependent phosphate transport"/>
    <property type="evidence" value="ECO:0007669"/>
    <property type="project" value="InterPro"/>
</dbReference>
<evidence type="ECO:0000256" key="7">
    <source>
        <dbReference type="SAM" id="Phobius"/>
    </source>
</evidence>
<feature type="transmembrane region" description="Helical" evidence="7">
    <location>
        <begin position="106"/>
        <end position="129"/>
    </location>
</feature>
<feature type="transmembrane region" description="Helical" evidence="7">
    <location>
        <begin position="181"/>
        <end position="207"/>
    </location>
</feature>
<reference evidence="9" key="1">
    <citation type="journal article" date="2019" name="Int. J. Syst. Evol. Microbiol.">
        <title>The Global Catalogue of Microorganisms (GCM) 10K type strain sequencing project: providing services to taxonomists for standard genome sequencing and annotation.</title>
        <authorList>
            <consortium name="The Broad Institute Genomics Platform"/>
            <consortium name="The Broad Institute Genome Sequencing Center for Infectious Disease"/>
            <person name="Wu L."/>
            <person name="Ma J."/>
        </authorList>
    </citation>
    <scope>NUCLEOTIDE SEQUENCE [LARGE SCALE GENOMIC DNA]</scope>
    <source>
        <strain evidence="9">CGMCC 1.10130</strain>
    </source>
</reference>
<name>A0A8J2XP94_9GAMM</name>
<dbReference type="Gene3D" id="1.20.58.220">
    <property type="entry name" value="Phosphate transport system protein phou homolog 2, domain 2"/>
    <property type="match status" value="1"/>
</dbReference>
<dbReference type="InterPro" id="IPR003841">
    <property type="entry name" value="Na/Pi_transpt"/>
</dbReference>
<dbReference type="PANTHER" id="PTHR10010">
    <property type="entry name" value="SOLUTE CARRIER FAMILY 34 SODIUM PHOSPHATE , MEMBER 2-RELATED"/>
    <property type="match status" value="1"/>
</dbReference>
<dbReference type="GO" id="GO:0005886">
    <property type="term" value="C:plasma membrane"/>
    <property type="evidence" value="ECO:0007669"/>
    <property type="project" value="UniProtKB-SubCell"/>
</dbReference>
<dbReference type="SUPFAM" id="SSF109755">
    <property type="entry name" value="PhoU-like"/>
    <property type="match status" value="1"/>
</dbReference>
<evidence type="ECO:0000313" key="8">
    <source>
        <dbReference type="EMBL" id="GGA74907.1"/>
    </source>
</evidence>
<keyword evidence="4 7" id="KW-1133">Transmembrane helix</keyword>
<feature type="transmembrane region" description="Helical" evidence="7">
    <location>
        <begin position="304"/>
        <end position="324"/>
    </location>
</feature>
<keyword evidence="6" id="KW-0175">Coiled coil</keyword>
<feature type="coiled-coil region" evidence="6">
    <location>
        <begin position="477"/>
        <end position="526"/>
    </location>
</feature>
<dbReference type="InterPro" id="IPR004633">
    <property type="entry name" value="NaPi_cotrn-rel/YqeW-like"/>
</dbReference>